<keyword evidence="9" id="KW-1185">Reference proteome</keyword>
<dbReference type="eggNOG" id="KOG0839">
    <property type="taxonomic scope" value="Eukaryota"/>
</dbReference>
<accession>A0A061G4V4</accession>
<organism evidence="8 9">
    <name type="scientific">Theobroma cacao</name>
    <name type="common">Cacao</name>
    <name type="synonym">Cocoa</name>
    <dbReference type="NCBI Taxonomy" id="3641"/>
    <lineage>
        <taxon>Eukaryota</taxon>
        <taxon>Viridiplantae</taxon>
        <taxon>Streptophyta</taxon>
        <taxon>Embryophyta</taxon>
        <taxon>Tracheophyta</taxon>
        <taxon>Spermatophyta</taxon>
        <taxon>Magnoliopsida</taxon>
        <taxon>eudicotyledons</taxon>
        <taxon>Gunneridae</taxon>
        <taxon>Pentapetalae</taxon>
        <taxon>rosids</taxon>
        <taxon>malvids</taxon>
        <taxon>Malvales</taxon>
        <taxon>Malvaceae</taxon>
        <taxon>Byttnerioideae</taxon>
        <taxon>Theobroma</taxon>
    </lineage>
</organism>
<dbReference type="Gramene" id="EOY24177">
    <property type="protein sequence ID" value="EOY24177"/>
    <property type="gene ID" value="TCM_015848"/>
</dbReference>
<evidence type="ECO:0000256" key="1">
    <source>
        <dbReference type="ARBA" id="ARBA00022603"/>
    </source>
</evidence>
<evidence type="ECO:0000259" key="6">
    <source>
        <dbReference type="Pfam" id="PF00588"/>
    </source>
</evidence>
<comment type="similarity">
    <text evidence="4">Belongs to the peptidase S8 family.</text>
</comment>
<dbReference type="InterPro" id="IPR045330">
    <property type="entry name" value="TRM3/TARBP1"/>
</dbReference>
<dbReference type="SUPFAM" id="SSF48371">
    <property type="entry name" value="ARM repeat"/>
    <property type="match status" value="1"/>
</dbReference>
<dbReference type="SUPFAM" id="SSF75217">
    <property type="entry name" value="alpha/beta knot"/>
    <property type="match status" value="1"/>
</dbReference>
<dbReference type="PANTHER" id="PTHR12029:SF11">
    <property type="entry name" value="METHYLTRANSFERASE TARBP1-RELATED"/>
    <property type="match status" value="1"/>
</dbReference>
<dbReference type="GO" id="GO:0016423">
    <property type="term" value="F:tRNA (guanine) methyltransferase activity"/>
    <property type="evidence" value="ECO:0000318"/>
    <property type="project" value="GO_Central"/>
</dbReference>
<dbReference type="GO" id="GO:0030488">
    <property type="term" value="P:tRNA methylation"/>
    <property type="evidence" value="ECO:0000318"/>
    <property type="project" value="GO_Central"/>
</dbReference>
<feature type="domain" description="Inhibitor I9" evidence="7">
    <location>
        <begin position="1856"/>
        <end position="1917"/>
    </location>
</feature>
<evidence type="ECO:0000256" key="4">
    <source>
        <dbReference type="PROSITE-ProRule" id="PRU01240"/>
    </source>
</evidence>
<gene>
    <name evidence="8" type="ORF">TCM_015848</name>
</gene>
<evidence type="ECO:0000256" key="2">
    <source>
        <dbReference type="ARBA" id="ARBA00022679"/>
    </source>
</evidence>
<dbReference type="STRING" id="3641.A0A061G4V4"/>
<dbReference type="Gene3D" id="3.40.50.200">
    <property type="entry name" value="Peptidase S8/S53 domain"/>
    <property type="match status" value="2"/>
</dbReference>
<dbReference type="Pfam" id="PF00082">
    <property type="entry name" value="Peptidase_S8"/>
    <property type="match status" value="1"/>
</dbReference>
<dbReference type="InterPro" id="IPR036852">
    <property type="entry name" value="Peptidase_S8/S53_dom_sf"/>
</dbReference>
<keyword evidence="3" id="KW-0378">Hydrolase</keyword>
<dbReference type="FunCoup" id="A0A061G4V4">
    <property type="interactions" value="597"/>
</dbReference>
<dbReference type="PROSITE" id="PS51892">
    <property type="entry name" value="SUBTILASE"/>
    <property type="match status" value="1"/>
</dbReference>
<dbReference type="InterPro" id="IPR029028">
    <property type="entry name" value="Alpha/beta_knot_MTases"/>
</dbReference>
<dbReference type="Pfam" id="PF00588">
    <property type="entry name" value="SpoU_methylase"/>
    <property type="match status" value="1"/>
</dbReference>
<dbReference type="GO" id="GO:0003723">
    <property type="term" value="F:RNA binding"/>
    <property type="evidence" value="ECO:0007669"/>
    <property type="project" value="InterPro"/>
</dbReference>
<dbReference type="InterPro" id="IPR010259">
    <property type="entry name" value="S8pro/Inhibitor_I9"/>
</dbReference>
<dbReference type="PANTHER" id="PTHR12029">
    <property type="entry name" value="RNA METHYLTRANSFERASE"/>
    <property type="match status" value="1"/>
</dbReference>
<reference evidence="8 9" key="1">
    <citation type="journal article" date="2013" name="Genome Biol.">
        <title>The genome sequence of the most widely cultivated cacao type and its use to identify candidate genes regulating pod color.</title>
        <authorList>
            <person name="Motamayor J.C."/>
            <person name="Mockaitis K."/>
            <person name="Schmutz J."/>
            <person name="Haiminen N."/>
            <person name="Iii D.L."/>
            <person name="Cornejo O."/>
            <person name="Findley S.D."/>
            <person name="Zheng P."/>
            <person name="Utro F."/>
            <person name="Royaert S."/>
            <person name="Saski C."/>
            <person name="Jenkins J."/>
            <person name="Podicheti R."/>
            <person name="Zhao M."/>
            <person name="Scheffler B.E."/>
            <person name="Stack J.C."/>
            <person name="Feltus F.A."/>
            <person name="Mustiga G.M."/>
            <person name="Amores F."/>
            <person name="Phillips W."/>
            <person name="Marelli J.P."/>
            <person name="May G.D."/>
            <person name="Shapiro H."/>
            <person name="Ma J."/>
            <person name="Bustamante C.D."/>
            <person name="Schnell R.J."/>
            <person name="Main D."/>
            <person name="Gilbert D."/>
            <person name="Parida L."/>
            <person name="Kuhn D.N."/>
        </authorList>
    </citation>
    <scope>NUCLEOTIDE SEQUENCE [LARGE SCALE GENOMIC DNA]</scope>
    <source>
        <strain evidence="9">cv. Matina 1-6</strain>
    </source>
</reference>
<keyword evidence="1 8" id="KW-0489">Methyltransferase</keyword>
<dbReference type="InterPro" id="IPR000209">
    <property type="entry name" value="Peptidase_S8/S53_dom"/>
</dbReference>
<dbReference type="GO" id="GO:0006508">
    <property type="term" value="P:proteolysis"/>
    <property type="evidence" value="ECO:0007669"/>
    <property type="project" value="InterPro"/>
</dbReference>
<dbReference type="Pfam" id="PF05922">
    <property type="entry name" value="Inhibitor_I9"/>
    <property type="match status" value="1"/>
</dbReference>
<dbReference type="GO" id="GO:0004252">
    <property type="term" value="F:serine-type endopeptidase activity"/>
    <property type="evidence" value="ECO:0007669"/>
    <property type="project" value="InterPro"/>
</dbReference>
<dbReference type="CDD" id="cd18091">
    <property type="entry name" value="SpoU-like_TRM3-like"/>
    <property type="match status" value="1"/>
</dbReference>
<protein>
    <submittedName>
        <fullName evidence="8">tRNA/rRNA methyltransferase family protein isoform 1</fullName>
    </submittedName>
</protein>
<dbReference type="InterPro" id="IPR023827">
    <property type="entry name" value="Peptidase_S8_Asp-AS"/>
</dbReference>
<keyword evidence="2" id="KW-0808">Transferase</keyword>
<dbReference type="OMA" id="GQEMAKC"/>
<comment type="caution">
    <text evidence="4">Lacks conserved residue(s) required for the propagation of feature annotation.</text>
</comment>
<dbReference type="Gene3D" id="3.40.1280.10">
    <property type="match status" value="1"/>
</dbReference>
<dbReference type="InterPro" id="IPR029026">
    <property type="entry name" value="tRNA_m1G_MTases_N"/>
</dbReference>
<feature type="domain" description="Peptidase S8/S53" evidence="5">
    <location>
        <begin position="1944"/>
        <end position="2090"/>
    </location>
</feature>
<dbReference type="PROSITE" id="PS00136">
    <property type="entry name" value="SUBTILASE_ASP"/>
    <property type="match status" value="1"/>
</dbReference>
<sequence length="2141" mass="240235">MSATEPNPMAAAALITSLSNSFRQVPLSAIPPMLDCVLASTPLPPMSIFSSLLDDLHNLIERANRDGKLDSDHRTNIASMVGALCHLLTEAKTNHEGLQSFLRKGFIPLMKMGHEFDRELLNQIADSFFDVVQKTNAWAVLEATLVPFFLRSVGVSASIIQNEELDGTGWYRSSVFLVSNDLIENLDMDKDYMLALSGSFPLPLSCHVLSIILDAALRTFQAAPVTDSVLENGCCYAPKFIANLLWNLCNVTERLLLQCSENRSCTVGFLLPVIFKAFVSHSSFKVSVHGQTHILSRNRFFMRMWRCCGRLFSLGSLERRDAYSILSLYLSYFSCTETSENSDISDGAEEFDVSSEKELWNEIKAGLVDEEGLVRKQSLRILKTVLCMSSGSQCHSGISEKKSQGKHSVPHGVTKRELWAYNEAKSLGVGKVCSLVDSGLNSQQQWEAFFLLFEMLEEYGTHLVEAAWNHQITLLLQFSASDDNFVSAISRGVHQNQSETWGEVFSWLSILWKRGFCHDNPQVRCMIMQSFLGIEWTKYGSRVKSVPEIFILGPLMEALNDPVHHNDFGVKGVYSSKTIEGAGQFLHHYSSYLDSRERIVFLSSLVSLAKRKSFSRAGLMGLAECIAASALGACKYIDNEVKFSKDGFVDKVQQENSLQNFLHDDGTELLDVFRYVLESSKQHFNPNYRFRVCEKVVDAAALLVPASDVPFETLLHFISTLPREFTDYGGSLRVRVQDWLLQNHCTPHCGGTWMQLLDSLYGFPKRFITHNYLVENFNDEDLDAWDLEVRRWARVLFLVIKEEHQLVPLLMFIQNHGTNICKQKNNSEWIPVKFLTLILGLIQEIQVMQSRVAKLGVRIQIKSEMGLLETEERPNNVEVSIVYKMFTDPLLFILEELVSFANLSCSIFLSSSEIDDKVLPSSVRGKLGGPSQRRLSNSLTTAVLQAIMSVKAVACISAWCAQMRFGILLNSAFTFVWKFFCNTIASLTCNSESEAEVCLAAYEALAPALKALVSTFSPQTLDLFRENCKSLVPAVEGEPWLGSVVLSFLQNINDLLTVRFMARTRRAVLLNWKWVCLESLLLIPYYAFESKLHVEDGRFFFSDAAVRHIVTDILESLENAGEGSVLPMLRSIRLALELFTPGRLSAVVSHCSGIDFQMIWHLVRSSWILHVSCNKRRVAPIAALLSSVLHPSLFSDGDMHETDNEPGPLKWFVEKLLEEGTKSPRTIRLAALHLTGLWLSNPRTIKYYIKELKLLTLYGSVAFDEDFEAELTENHDARTEVTLLAKNPDPELTELFINTELYARVSVAVLFYKLADLTNMVGSSSGNKDYQAALESGKLFLLELLDSVVNDKDLAKELYKKYSAIHRRKIRAWQMICVLSQFVDDDIVGEVAHCLHIALYRNNLPSVRQYLETFAINIYLKFPSLVAEQLVPTLRDYDMRPQALSSYVFVAANVIIHASKETQFRHLDELLPPILPLLTSHHHSLRGFTQVLVHQVLCKLFPPVDPRSSEFIPLEKRCFEDLKLYLAKNSDCMRLRASMEGYLDAYNPKNSATPAGIFVSRVEEIEFECVPTSLMEQVLNFLNDVREDLRCSMAKDIVTIKNESLNISEDPESIEKLSTACKERLFTELSKDAHLDFQKKITFSNHEKQDMNSSSLLGKEEVYKQLLEMEKEDGLLDQLLKSRSMAMERIRGNRQHIILVASLLDRIPNLAGLARTSEVFKASGLAVADAKIVHDKQFQLISVTAEKWVPIIEVPVNSVKQFLEKKKREGYSILGLEQTANSVPLDQYIYPKKTVLVLGREKEGIPVDIIHILDACIEIPQLGVVRSLNVHEEPTLSLTAKQKHHRSDKNTVAYKGKISSSHTIFLESHLQKGSYTKLYSYTHLLNGFAVHVTLEKVLSILQNATGVRFIHEDVKVEKLTTHSPDFLRIPAGVWRRLGGAETSGEGVVIGFIDTGMNPYHPSFMRHSALGFLNSTNYKGKCTSGEQFPSTACNGKMDMEGSLCPYIDKFRGNWIAVYKALHTFGGYMSDVGAAVDRAVEDGVDRLSLSLGPSSVPPGLSALLNMLELEPLFATKAGVLVVQAAGNGGPSSSSIISFCPWITSVPASITDRKYKNTILLGNGQSFSGVGLARILFSKFQIMI</sequence>
<name>A0A061G4V4_THECC</name>
<dbReference type="InParanoid" id="A0A061G4V4"/>
<evidence type="ECO:0000313" key="9">
    <source>
        <dbReference type="Proteomes" id="UP000026915"/>
    </source>
</evidence>
<evidence type="ECO:0000259" key="5">
    <source>
        <dbReference type="Pfam" id="PF00082"/>
    </source>
</evidence>
<evidence type="ECO:0000259" key="7">
    <source>
        <dbReference type="Pfam" id="PF05922"/>
    </source>
</evidence>
<dbReference type="Gene3D" id="3.50.30.30">
    <property type="match status" value="1"/>
</dbReference>
<evidence type="ECO:0000256" key="3">
    <source>
        <dbReference type="ARBA" id="ARBA00022801"/>
    </source>
</evidence>
<proteinExistence type="inferred from homology"/>
<dbReference type="InterPro" id="IPR016024">
    <property type="entry name" value="ARM-type_fold"/>
</dbReference>
<dbReference type="InterPro" id="IPR044748">
    <property type="entry name" value="Trm3/TARBP1_C"/>
</dbReference>
<dbReference type="SUPFAM" id="SSF52743">
    <property type="entry name" value="Subtilisin-like"/>
    <property type="match status" value="1"/>
</dbReference>
<feature type="domain" description="tRNA/rRNA methyltransferase SpoU type" evidence="6">
    <location>
        <begin position="1697"/>
        <end position="1831"/>
    </location>
</feature>
<dbReference type="InterPro" id="IPR001537">
    <property type="entry name" value="SpoU_MeTrfase"/>
</dbReference>
<dbReference type="EMBL" id="CM001881">
    <property type="protein sequence ID" value="EOY24177.1"/>
    <property type="molecule type" value="Genomic_DNA"/>
</dbReference>
<evidence type="ECO:0000313" key="8">
    <source>
        <dbReference type="EMBL" id="EOY24177.1"/>
    </source>
</evidence>
<dbReference type="Proteomes" id="UP000026915">
    <property type="component" value="Chromosome 3"/>
</dbReference>